<dbReference type="EnsemblProtists" id="EOD11282">
    <property type="protein sequence ID" value="EOD11282"/>
    <property type="gene ID" value="EMIHUDRAFT_247972"/>
</dbReference>
<protein>
    <submittedName>
        <fullName evidence="2">Uncharacterized protein</fullName>
    </submittedName>
</protein>
<feature type="region of interest" description="Disordered" evidence="1">
    <location>
        <begin position="55"/>
        <end position="77"/>
    </location>
</feature>
<dbReference type="GeneID" id="17258486"/>
<dbReference type="HOGENOM" id="CLU_1931500_0_0_1"/>
<dbReference type="EnsemblProtists" id="EOD12416">
    <property type="protein sequence ID" value="EOD12416"/>
    <property type="gene ID" value="EMIHUDRAFT_213664"/>
</dbReference>
<evidence type="ECO:0000313" key="2">
    <source>
        <dbReference type="EnsemblProtists" id="EOD11282"/>
    </source>
</evidence>
<reference evidence="2" key="2">
    <citation type="submission" date="2024-10" db="UniProtKB">
        <authorList>
            <consortium name="EnsemblProtists"/>
        </authorList>
    </citation>
    <scope>IDENTIFICATION</scope>
</reference>
<name>A0A0D3IJ47_EMIH1</name>
<accession>A0A0D3IJ47</accession>
<evidence type="ECO:0000313" key="3">
    <source>
        <dbReference type="Proteomes" id="UP000013827"/>
    </source>
</evidence>
<dbReference type="AlphaFoldDB" id="A0A0D3IJ47"/>
<sequence>MFPELLLPAQLPLRPPARSRAGDHWPPGVNAVPARVGRRRLNRLRNEAHIGAPFADAPELTLRGPPDGPPPENDELPWFQRGTSFTALAARLERLGIDLSLDEDSRAPVLEDDWVVVDEDAAPATACATLP</sequence>
<keyword evidence="3" id="KW-1185">Reference proteome</keyword>
<dbReference type="RefSeq" id="XP_005763711.1">
    <property type="nucleotide sequence ID" value="XM_005763654.1"/>
</dbReference>
<dbReference type="Proteomes" id="UP000013827">
    <property type="component" value="Unassembled WGS sequence"/>
</dbReference>
<dbReference type="GeneID" id="17257429"/>
<proteinExistence type="predicted"/>
<organism evidence="2 3">
    <name type="scientific">Emiliania huxleyi (strain CCMP1516)</name>
    <dbReference type="NCBI Taxonomy" id="280463"/>
    <lineage>
        <taxon>Eukaryota</taxon>
        <taxon>Haptista</taxon>
        <taxon>Haptophyta</taxon>
        <taxon>Prymnesiophyceae</taxon>
        <taxon>Isochrysidales</taxon>
        <taxon>Noelaerhabdaceae</taxon>
        <taxon>Emiliania</taxon>
    </lineage>
</organism>
<dbReference type="KEGG" id="ehx:EMIHUDRAFT_213664"/>
<evidence type="ECO:0000256" key="1">
    <source>
        <dbReference type="SAM" id="MobiDB-lite"/>
    </source>
</evidence>
<reference evidence="3" key="1">
    <citation type="journal article" date="2013" name="Nature">
        <title>Pan genome of the phytoplankton Emiliania underpins its global distribution.</title>
        <authorList>
            <person name="Read B.A."/>
            <person name="Kegel J."/>
            <person name="Klute M.J."/>
            <person name="Kuo A."/>
            <person name="Lefebvre S.C."/>
            <person name="Maumus F."/>
            <person name="Mayer C."/>
            <person name="Miller J."/>
            <person name="Monier A."/>
            <person name="Salamov A."/>
            <person name="Young J."/>
            <person name="Aguilar M."/>
            <person name="Claverie J.M."/>
            <person name="Frickenhaus S."/>
            <person name="Gonzalez K."/>
            <person name="Herman E.K."/>
            <person name="Lin Y.C."/>
            <person name="Napier J."/>
            <person name="Ogata H."/>
            <person name="Sarno A.F."/>
            <person name="Shmutz J."/>
            <person name="Schroeder D."/>
            <person name="de Vargas C."/>
            <person name="Verret F."/>
            <person name="von Dassow P."/>
            <person name="Valentin K."/>
            <person name="Van de Peer Y."/>
            <person name="Wheeler G."/>
            <person name="Dacks J.B."/>
            <person name="Delwiche C.F."/>
            <person name="Dyhrman S.T."/>
            <person name="Glockner G."/>
            <person name="John U."/>
            <person name="Richards T."/>
            <person name="Worden A.Z."/>
            <person name="Zhang X."/>
            <person name="Grigoriev I.V."/>
            <person name="Allen A.E."/>
            <person name="Bidle K."/>
            <person name="Borodovsky M."/>
            <person name="Bowler C."/>
            <person name="Brownlee C."/>
            <person name="Cock J.M."/>
            <person name="Elias M."/>
            <person name="Gladyshev V.N."/>
            <person name="Groth M."/>
            <person name="Guda C."/>
            <person name="Hadaegh A."/>
            <person name="Iglesias-Rodriguez M.D."/>
            <person name="Jenkins J."/>
            <person name="Jones B.M."/>
            <person name="Lawson T."/>
            <person name="Leese F."/>
            <person name="Lindquist E."/>
            <person name="Lobanov A."/>
            <person name="Lomsadze A."/>
            <person name="Malik S.B."/>
            <person name="Marsh M.E."/>
            <person name="Mackinder L."/>
            <person name="Mock T."/>
            <person name="Mueller-Roeber B."/>
            <person name="Pagarete A."/>
            <person name="Parker M."/>
            <person name="Probert I."/>
            <person name="Quesneville H."/>
            <person name="Raines C."/>
            <person name="Rensing S.A."/>
            <person name="Riano-Pachon D.M."/>
            <person name="Richier S."/>
            <person name="Rokitta S."/>
            <person name="Shiraiwa Y."/>
            <person name="Soanes D.M."/>
            <person name="van der Giezen M."/>
            <person name="Wahlund T.M."/>
            <person name="Williams B."/>
            <person name="Wilson W."/>
            <person name="Wolfe G."/>
            <person name="Wurch L.L."/>
        </authorList>
    </citation>
    <scope>NUCLEOTIDE SEQUENCE</scope>
</reference>
<dbReference type="PaxDb" id="2903-EOD11282"/>
<dbReference type="KEGG" id="ehx:EMIHUDRAFT_247972"/>
<dbReference type="RefSeq" id="XP_005764845.1">
    <property type="nucleotide sequence ID" value="XM_005764788.1"/>
</dbReference>